<feature type="domain" description="Glycosyltransferase subfamily 4-like N-terminal" evidence="2">
    <location>
        <begin position="1"/>
        <end position="173"/>
    </location>
</feature>
<dbReference type="InterPro" id="IPR028098">
    <property type="entry name" value="Glyco_trans_4-like_N"/>
</dbReference>
<dbReference type="AlphaFoldDB" id="A0A7H1MZR3"/>
<reference evidence="3 4" key="1">
    <citation type="submission" date="2020-05" db="EMBL/GenBank/DDBJ databases">
        <title>Complete closed genome sequence of Defluviicoccus vanus.</title>
        <authorList>
            <person name="Bessarab I."/>
            <person name="Arumugam K."/>
            <person name="Maszenan A.M."/>
            <person name="Seviour R.J."/>
            <person name="Williams R.B."/>
        </authorList>
    </citation>
    <scope>NUCLEOTIDE SEQUENCE [LARGE SCALE GENOMIC DNA]</scope>
    <source>
        <strain evidence="3 4">Ben 114</strain>
    </source>
</reference>
<dbReference type="InterPro" id="IPR001296">
    <property type="entry name" value="Glyco_trans_1"/>
</dbReference>
<organism evidence="3 4">
    <name type="scientific">Defluviicoccus vanus</name>
    <dbReference type="NCBI Taxonomy" id="111831"/>
    <lineage>
        <taxon>Bacteria</taxon>
        <taxon>Pseudomonadati</taxon>
        <taxon>Pseudomonadota</taxon>
        <taxon>Alphaproteobacteria</taxon>
        <taxon>Rhodospirillales</taxon>
        <taxon>Rhodospirillaceae</taxon>
        <taxon>Defluviicoccus</taxon>
    </lineage>
</organism>
<dbReference type="Proteomes" id="UP000516369">
    <property type="component" value="Chromosome"/>
</dbReference>
<evidence type="ECO:0000313" key="3">
    <source>
        <dbReference type="EMBL" id="QNT68949.1"/>
    </source>
</evidence>
<feature type="domain" description="Glycosyl transferase family 1" evidence="1">
    <location>
        <begin position="186"/>
        <end position="349"/>
    </location>
</feature>
<accession>A0A7H1MZR3</accession>
<dbReference type="Gene3D" id="3.40.50.2000">
    <property type="entry name" value="Glycogen Phosphorylase B"/>
    <property type="match status" value="2"/>
</dbReference>
<dbReference type="PANTHER" id="PTHR12526">
    <property type="entry name" value="GLYCOSYLTRANSFERASE"/>
    <property type="match status" value="1"/>
</dbReference>
<protein>
    <submittedName>
        <fullName evidence="3">Glycosyltransferase</fullName>
    </submittedName>
</protein>
<dbReference type="Pfam" id="PF00534">
    <property type="entry name" value="Glycos_transf_1"/>
    <property type="match status" value="1"/>
</dbReference>
<evidence type="ECO:0000313" key="4">
    <source>
        <dbReference type="Proteomes" id="UP000516369"/>
    </source>
</evidence>
<name>A0A7H1MZR3_9PROT</name>
<dbReference type="KEGG" id="dvn:HQ394_05740"/>
<dbReference type="SUPFAM" id="SSF53756">
    <property type="entry name" value="UDP-Glycosyltransferase/glycogen phosphorylase"/>
    <property type="match status" value="1"/>
</dbReference>
<keyword evidence="3" id="KW-0808">Transferase</keyword>
<evidence type="ECO:0000259" key="2">
    <source>
        <dbReference type="Pfam" id="PF13579"/>
    </source>
</evidence>
<dbReference type="EMBL" id="CP053923">
    <property type="protein sequence ID" value="QNT68949.1"/>
    <property type="molecule type" value="Genomic_DNA"/>
</dbReference>
<evidence type="ECO:0000259" key="1">
    <source>
        <dbReference type="Pfam" id="PF00534"/>
    </source>
</evidence>
<dbReference type="GO" id="GO:0016757">
    <property type="term" value="F:glycosyltransferase activity"/>
    <property type="evidence" value="ECO:0007669"/>
    <property type="project" value="UniProtKB-ARBA"/>
</dbReference>
<proteinExistence type="predicted"/>
<dbReference type="PANTHER" id="PTHR12526:SF622">
    <property type="entry name" value="GLYCOSYLTRANSFERASE (GROUP I)"/>
    <property type="match status" value="1"/>
</dbReference>
<sequence length="388" mass="42254">MAERGRAVTVVTDRPFYPDYEIAAGYEAGQRDCEEVFGVDVLRLPTYVPKGGRAIKRCINEAVFLAGVVSRLLTGRIKRSTQVVSLCPSIFTVLAGAVATKRSGRHVAIVHDIQSGLAAGLGMLGSGPILRLLQSLERFALNRADSIIVLSEHMREVLQRQGVRRPIEVIPIWVDLNQIFPLPRPDGARPVVLYSGNLGRKQGWDQLIAMVEILRDRRPDIQVVIRGTGSRIDVLQEEIQERRLTNVSLQPLVPAEQLNEGLAAGDVHLVPQDPNGADFAIPSKVYGIMAAGRPFVCTAVPGSPLALLEKQTQSCACVPPNDPDAFADAVIRLASDPALCEGMGQRARDYVAATASRDVVLSRYLDLLLGQSNPATKEIRQLQPALDR</sequence>
<dbReference type="Pfam" id="PF13579">
    <property type="entry name" value="Glyco_trans_4_4"/>
    <property type="match status" value="1"/>
</dbReference>
<gene>
    <name evidence="3" type="ORF">HQ394_05740</name>
</gene>
<keyword evidence="4" id="KW-1185">Reference proteome</keyword>
<dbReference type="CDD" id="cd03794">
    <property type="entry name" value="GT4_WbuB-like"/>
    <property type="match status" value="1"/>
</dbReference>